<comment type="catalytic activity">
    <reaction evidence="2 13">
        <text>2-C-methyl-D-erythritol 4-phosphate + CTP + H(+) = 4-CDP-2-C-methyl-D-erythritol + diphosphate</text>
        <dbReference type="Rhea" id="RHEA:13429"/>
        <dbReference type="ChEBI" id="CHEBI:15378"/>
        <dbReference type="ChEBI" id="CHEBI:33019"/>
        <dbReference type="ChEBI" id="CHEBI:37563"/>
        <dbReference type="ChEBI" id="CHEBI:57823"/>
        <dbReference type="ChEBI" id="CHEBI:58262"/>
        <dbReference type="EC" id="2.7.7.60"/>
    </reaction>
</comment>
<feature type="binding site" evidence="13">
    <location>
        <position position="369"/>
    </location>
    <ligand>
        <name>4-CDP-2-C-methyl-D-erythritol 2-phosphate</name>
        <dbReference type="ChEBI" id="CHEBI:57919"/>
    </ligand>
</feature>
<keyword evidence="8 13" id="KW-0548">Nucleotidyltransferase</keyword>
<dbReference type="InterPro" id="IPR036571">
    <property type="entry name" value="MECDP_synthase_sf"/>
</dbReference>
<keyword evidence="10 13" id="KW-0414">Isoprene biosynthesis</keyword>
<dbReference type="GO" id="GO:0046872">
    <property type="term" value="F:metal ion binding"/>
    <property type="evidence" value="ECO:0007669"/>
    <property type="project" value="UniProtKB-KW"/>
</dbReference>
<keyword evidence="11 13" id="KW-0456">Lyase</keyword>
<dbReference type="HAMAP" id="MF_00107">
    <property type="entry name" value="IspF"/>
    <property type="match status" value="1"/>
</dbReference>
<evidence type="ECO:0000256" key="5">
    <source>
        <dbReference type="ARBA" id="ARBA00004787"/>
    </source>
</evidence>
<comment type="function">
    <text evidence="13">Bifunctional enzyme that catalyzes the formation of 4-diphosphocytidyl-2-C-methyl-D-erythritol from CTP and 2-C-methyl-D-erythritol 4-phosphate (MEP) (IspD), and catalyzes the conversion of 4-diphosphocytidyl-2-C-methyl-D-erythritol 2-phosphate (CDP-ME2P) to 2-C-methyl-D-erythritol 2,4-cyclodiphosphate (ME-CPP) with a corresponding release of cytidine 5-monophosphate (CMP) (IspF).</text>
</comment>
<feature type="site" description="Transition state stabilizer" evidence="13">
    <location>
        <position position="363"/>
    </location>
</feature>
<dbReference type="PANTHER" id="PTHR32125">
    <property type="entry name" value="2-C-METHYL-D-ERYTHRITOL 4-PHOSPHATE CYTIDYLYLTRANSFERASE, CHLOROPLASTIC"/>
    <property type="match status" value="1"/>
</dbReference>
<feature type="binding site" evidence="13">
    <location>
        <begin position="286"/>
        <end position="288"/>
    </location>
    <ligand>
        <name>4-CDP-2-C-methyl-D-erythritol 2-phosphate</name>
        <dbReference type="ChEBI" id="CHEBI:57919"/>
    </ligand>
</feature>
<dbReference type="InterPro" id="IPR029044">
    <property type="entry name" value="Nucleotide-diphossugar_trans"/>
</dbReference>
<dbReference type="Pfam" id="PF02542">
    <property type="entry name" value="YgbB"/>
    <property type="match status" value="1"/>
</dbReference>
<dbReference type="InterPro" id="IPR003526">
    <property type="entry name" value="MECDP_synthase"/>
</dbReference>
<dbReference type="GO" id="GO:0008685">
    <property type="term" value="F:2-C-methyl-D-erythritol 2,4-cyclodiphosphate synthase activity"/>
    <property type="evidence" value="ECO:0007669"/>
    <property type="project" value="UniProtKB-UniRule"/>
</dbReference>
<dbReference type="GO" id="GO:0016114">
    <property type="term" value="P:terpenoid biosynthetic process"/>
    <property type="evidence" value="ECO:0007669"/>
    <property type="project" value="InterPro"/>
</dbReference>
<comment type="catalytic activity">
    <reaction evidence="1 13">
        <text>4-CDP-2-C-methyl-D-erythritol 2-phosphate = 2-C-methyl-D-erythritol 2,4-cyclic diphosphate + CMP</text>
        <dbReference type="Rhea" id="RHEA:23864"/>
        <dbReference type="ChEBI" id="CHEBI:57919"/>
        <dbReference type="ChEBI" id="CHEBI:58483"/>
        <dbReference type="ChEBI" id="CHEBI:60377"/>
        <dbReference type="EC" id="4.6.1.12"/>
    </reaction>
</comment>
<dbReference type="FunFam" id="3.30.1330.50:FF:000003">
    <property type="entry name" value="2-C-methyl-D-erythritol 2,4-cyclodiphosphate synthase"/>
    <property type="match status" value="1"/>
</dbReference>
<keyword evidence="9 13" id="KW-0479">Metal-binding</keyword>
<feature type="site" description="Positions MEP for the nucleophilic attack" evidence="13">
    <location>
        <position position="155"/>
    </location>
</feature>
<feature type="binding site" evidence="13">
    <location>
        <begin position="264"/>
        <end position="265"/>
    </location>
    <ligand>
        <name>4-CDP-2-C-methyl-D-erythritol 2-phosphate</name>
        <dbReference type="ChEBI" id="CHEBI:57919"/>
    </ligand>
</feature>
<feature type="binding site" evidence="13">
    <location>
        <position position="238"/>
    </location>
    <ligand>
        <name>a divalent metal cation</name>
        <dbReference type="ChEBI" id="CHEBI:60240"/>
    </ligand>
</feature>
<dbReference type="InterPro" id="IPR026596">
    <property type="entry name" value="IspD/F"/>
</dbReference>
<organism evidence="15 16">
    <name type="scientific">Candidatus Desulfatifera sulfidica</name>
    <dbReference type="NCBI Taxonomy" id="2841691"/>
    <lineage>
        <taxon>Bacteria</taxon>
        <taxon>Pseudomonadati</taxon>
        <taxon>Thermodesulfobacteriota</taxon>
        <taxon>Desulfobulbia</taxon>
        <taxon>Desulfobulbales</taxon>
        <taxon>Desulfobulbaceae</taxon>
        <taxon>Candidatus Desulfatifera</taxon>
    </lineage>
</organism>
<protein>
    <recommendedName>
        <fullName evidence="13">Bifunctional enzyme IspD/IspF</fullName>
    </recommendedName>
    <domain>
        <recommendedName>
            <fullName evidence="13">2-C-methyl-D-erythritol 4-phosphate cytidylyltransferase</fullName>
            <ecNumber evidence="13">2.7.7.60</ecNumber>
        </recommendedName>
        <alternativeName>
            <fullName evidence="13">4-diphosphocytidyl-2C-methyl-D-erythritol synthase</fullName>
        </alternativeName>
        <alternativeName>
            <fullName evidence="13">MEP cytidylyltransferase</fullName>
            <shortName evidence="13">MCT</shortName>
        </alternativeName>
    </domain>
    <domain>
        <recommendedName>
            <fullName evidence="13">2-C-methyl-D-erythritol 2,4-cyclodiphosphate synthase</fullName>
            <shortName evidence="13">MECDP-synthase</shortName>
            <shortName evidence="13">MECPP-synthase</shortName>
            <shortName evidence="13">MECPS</shortName>
            <ecNumber evidence="13">4.6.1.12</ecNumber>
        </recommendedName>
    </domain>
</protein>
<comment type="similarity">
    <text evidence="6">Belongs to the IspD/TarI cytidylyltransferase family. IspD subfamily.</text>
</comment>
<comment type="caution">
    <text evidence="15">The sequence shown here is derived from an EMBL/GenBank/DDBJ whole genome shotgun (WGS) entry which is preliminary data.</text>
</comment>
<dbReference type="SUPFAM" id="SSF69765">
    <property type="entry name" value="IpsF-like"/>
    <property type="match status" value="1"/>
</dbReference>
<dbReference type="HAMAP" id="MF_00108">
    <property type="entry name" value="IspD"/>
    <property type="match status" value="1"/>
</dbReference>
<evidence type="ECO:0000256" key="9">
    <source>
        <dbReference type="ARBA" id="ARBA00022723"/>
    </source>
</evidence>
<evidence type="ECO:0000256" key="2">
    <source>
        <dbReference type="ARBA" id="ARBA00001282"/>
    </source>
</evidence>
<dbReference type="InterPro" id="IPR034683">
    <property type="entry name" value="IspD/TarI"/>
</dbReference>
<evidence type="ECO:0000256" key="3">
    <source>
        <dbReference type="ARBA" id="ARBA00001968"/>
    </source>
</evidence>
<dbReference type="NCBIfam" id="TIGR00453">
    <property type="entry name" value="ispD"/>
    <property type="match status" value="1"/>
</dbReference>
<reference evidence="15 16" key="1">
    <citation type="submission" date="2020-08" db="EMBL/GenBank/DDBJ databases">
        <title>Bridging the membrane lipid divide: bacteria of the FCB group superphylum have the potential to synthesize archaeal ether lipids.</title>
        <authorList>
            <person name="Villanueva L."/>
            <person name="Von Meijenfeldt F.A.B."/>
            <person name="Westbye A.B."/>
            <person name="Yadav S."/>
            <person name="Hopmans E.C."/>
            <person name="Dutilh B.E."/>
            <person name="Sinninghe Damste J.S."/>
        </authorList>
    </citation>
    <scope>NUCLEOTIDE SEQUENCE [LARGE SCALE GENOMIC DNA]</scope>
    <source>
        <strain evidence="15">NIOZ-UU81</strain>
    </source>
</reference>
<evidence type="ECO:0000256" key="1">
    <source>
        <dbReference type="ARBA" id="ARBA00000200"/>
    </source>
</evidence>
<dbReference type="NCBIfam" id="TIGR00151">
    <property type="entry name" value="ispF"/>
    <property type="match status" value="1"/>
</dbReference>
<dbReference type="InterPro" id="IPR018294">
    <property type="entry name" value="ISPD_synthase_CS"/>
</dbReference>
<dbReference type="CDD" id="cd00554">
    <property type="entry name" value="MECDP_synthase"/>
    <property type="match status" value="1"/>
</dbReference>
<comment type="cofactor">
    <cofactor evidence="3 13">
        <name>a divalent metal cation</name>
        <dbReference type="ChEBI" id="CHEBI:60240"/>
    </cofactor>
</comment>
<proteinExistence type="inferred from homology"/>
<dbReference type="PROSITE" id="PS01295">
    <property type="entry name" value="ISPD"/>
    <property type="match status" value="1"/>
</dbReference>
<feature type="site" description="Positions MEP for the nucleophilic attack" evidence="13">
    <location>
        <position position="209"/>
    </location>
</feature>
<dbReference type="HAMAP" id="MF_01520">
    <property type="entry name" value="IspDF"/>
    <property type="match status" value="1"/>
</dbReference>
<dbReference type="Gene3D" id="3.90.550.10">
    <property type="entry name" value="Spore Coat Polysaccharide Biosynthesis Protein SpsA, Chain A"/>
    <property type="match status" value="1"/>
</dbReference>
<feature type="binding site" evidence="13">
    <location>
        <position position="272"/>
    </location>
    <ligand>
        <name>a divalent metal cation</name>
        <dbReference type="ChEBI" id="CHEBI:60240"/>
    </ligand>
</feature>
<dbReference type="UniPathway" id="UPA00056">
    <property type="reaction ID" value="UER00093"/>
</dbReference>
<keyword evidence="12 13" id="KW-0511">Multifunctional enzyme</keyword>
<dbReference type="SUPFAM" id="SSF53448">
    <property type="entry name" value="Nucleotide-diphospho-sugar transferases"/>
    <property type="match status" value="1"/>
</dbReference>
<accession>A0A8J6N503</accession>
<dbReference type="EC" id="2.7.7.60" evidence="13"/>
<evidence type="ECO:0000256" key="13">
    <source>
        <dbReference type="HAMAP-Rule" id="MF_01520"/>
    </source>
</evidence>
<dbReference type="AlphaFoldDB" id="A0A8J6N503"/>
<evidence type="ECO:0000259" key="14">
    <source>
        <dbReference type="Pfam" id="PF02542"/>
    </source>
</evidence>
<evidence type="ECO:0000313" key="16">
    <source>
        <dbReference type="Proteomes" id="UP000599024"/>
    </source>
</evidence>
<name>A0A8J6N503_9BACT</name>
<comment type="similarity">
    <text evidence="13">In the N-terminal section; belongs to the IspD/TarI cytidylyltransferase family. IspD subfamily.</text>
</comment>
<feature type="region of interest" description="2-C-methyl-D-erythritol 4-phosphate cytidylyltransferase" evidence="13">
    <location>
        <begin position="1"/>
        <end position="231"/>
    </location>
</feature>
<feature type="binding site" evidence="13">
    <location>
        <position position="372"/>
    </location>
    <ligand>
        <name>4-CDP-2-C-methyl-D-erythritol 2-phosphate</name>
        <dbReference type="ChEBI" id="CHEBI:57919"/>
    </ligand>
</feature>
<comment type="pathway">
    <text evidence="5 13">Isoprenoid biosynthesis; isopentenyl diphosphate biosynthesis via DXP pathway; isopentenyl diphosphate from 1-deoxy-D-xylulose 5-phosphate: step 2/6.</text>
</comment>
<feature type="site" description="Transition state stabilizer" evidence="13">
    <location>
        <position position="22"/>
    </location>
</feature>
<feature type="region of interest" description="2-C-methyl-D-erythritol 2,4-cyclodiphosphate synthase" evidence="13">
    <location>
        <begin position="232"/>
        <end position="390"/>
    </location>
</feature>
<evidence type="ECO:0000313" key="15">
    <source>
        <dbReference type="EMBL" id="MBC8207603.1"/>
    </source>
</evidence>
<evidence type="ECO:0000256" key="6">
    <source>
        <dbReference type="ARBA" id="ARBA00009789"/>
    </source>
</evidence>
<dbReference type="EMBL" id="JACNLK010000006">
    <property type="protein sequence ID" value="MBC8207603.1"/>
    <property type="molecule type" value="Genomic_DNA"/>
</dbReference>
<dbReference type="GO" id="GO:0019288">
    <property type="term" value="P:isopentenyl diphosphate biosynthetic process, methylerythritol 4-phosphate pathway"/>
    <property type="evidence" value="ECO:0007669"/>
    <property type="project" value="UniProtKB-UniRule"/>
</dbReference>
<feature type="domain" description="2-C-methyl-D-erythritol 2,4-cyclodiphosphate synthase" evidence="14">
    <location>
        <begin position="231"/>
        <end position="384"/>
    </location>
</feature>
<dbReference type="Gene3D" id="3.30.1330.50">
    <property type="entry name" value="2-C-methyl-D-erythritol 2,4-cyclodiphosphate synthase"/>
    <property type="match status" value="1"/>
</dbReference>
<evidence type="ECO:0000256" key="4">
    <source>
        <dbReference type="ARBA" id="ARBA00004709"/>
    </source>
</evidence>
<dbReference type="Pfam" id="PF01128">
    <property type="entry name" value="IspD"/>
    <property type="match status" value="1"/>
</dbReference>
<feature type="binding site" evidence="13">
    <location>
        <begin position="238"/>
        <end position="240"/>
    </location>
    <ligand>
        <name>4-CDP-2-C-methyl-D-erythritol 2-phosphate</name>
        <dbReference type="ChEBI" id="CHEBI:57919"/>
    </ligand>
</feature>
<sequence>MRAAAIIPAAGSGTRMNSVQPKQYLLLAGAPVLVHTVRAFVVSPCIDQIVVVVSSEHLEATRELLREYDLGQVPVILVAGGVRRQDSVRAGLGCLDAAIDIVLVHDGARPLVTTDLIERCCLAARDHGAAIAALPVKDTLKRAAENQTILATVDRDTLWQAQTPQAMQAGLLRRAYELAGEDEVTDEASLLERAGIPVHLIEGSETNLKITRPDDLLVAERLLKRHVMTKMRIGHGYDAHCLVQGRKLVLAGITVDHVLGLAGHSDADVVTHALCDAILGALGRGDIGRHFPDTDQRFKDIYSIHLLEEVAQLARADGLQLANADLTVVCQAPRLAPYLEEMEACLARACGVAPGSVNLKATTTERMGFTGRAEGISCHAVVLLTEQGEG</sequence>
<dbReference type="InterPro" id="IPR050088">
    <property type="entry name" value="IspD/TarI_cytidylyltransf_bact"/>
</dbReference>
<feature type="binding site" evidence="13">
    <location>
        <position position="240"/>
    </location>
    <ligand>
        <name>a divalent metal cation</name>
        <dbReference type="ChEBI" id="CHEBI:60240"/>
    </ligand>
</feature>
<feature type="site" description="Transition state stabilizer" evidence="13">
    <location>
        <position position="15"/>
    </location>
</feature>
<feature type="binding site" evidence="13">
    <location>
        <begin position="362"/>
        <end position="365"/>
    </location>
    <ligand>
        <name>4-CDP-2-C-methyl-D-erythritol 2-phosphate</name>
        <dbReference type="ChEBI" id="CHEBI:57919"/>
    </ligand>
</feature>
<evidence type="ECO:0000256" key="11">
    <source>
        <dbReference type="ARBA" id="ARBA00023239"/>
    </source>
</evidence>
<feature type="binding site" evidence="13">
    <location>
        <begin position="291"/>
        <end position="295"/>
    </location>
    <ligand>
        <name>4-CDP-2-C-methyl-D-erythritol 2-phosphate</name>
        <dbReference type="ChEBI" id="CHEBI:57919"/>
    </ligand>
</feature>
<dbReference type="EC" id="4.6.1.12" evidence="13"/>
<evidence type="ECO:0000256" key="7">
    <source>
        <dbReference type="ARBA" id="ARBA00022679"/>
    </source>
</evidence>
<evidence type="ECO:0000256" key="12">
    <source>
        <dbReference type="ARBA" id="ARBA00023268"/>
    </source>
</evidence>
<dbReference type="Proteomes" id="UP000599024">
    <property type="component" value="Unassembled WGS sequence"/>
</dbReference>
<dbReference type="InterPro" id="IPR020555">
    <property type="entry name" value="MECDP_synthase_CS"/>
</dbReference>
<evidence type="ECO:0000256" key="8">
    <source>
        <dbReference type="ARBA" id="ARBA00022695"/>
    </source>
</evidence>
<dbReference type="GO" id="GO:0050518">
    <property type="term" value="F:2-C-methyl-D-erythritol 4-phosphate cytidylyltransferase activity"/>
    <property type="evidence" value="ECO:0007669"/>
    <property type="project" value="UniProtKB-UniRule"/>
</dbReference>
<dbReference type="PROSITE" id="PS01350">
    <property type="entry name" value="ISPF"/>
    <property type="match status" value="1"/>
</dbReference>
<dbReference type="PANTHER" id="PTHR32125:SF4">
    <property type="entry name" value="2-C-METHYL-D-ERYTHRITOL 4-PHOSPHATE CYTIDYLYLTRANSFERASE, CHLOROPLASTIC"/>
    <property type="match status" value="1"/>
</dbReference>
<evidence type="ECO:0000256" key="10">
    <source>
        <dbReference type="ARBA" id="ARBA00023229"/>
    </source>
</evidence>
<feature type="site" description="Transition state stabilizer" evidence="13">
    <location>
        <position position="264"/>
    </location>
</feature>
<dbReference type="CDD" id="cd02516">
    <property type="entry name" value="CDP-ME_synthetase"/>
    <property type="match status" value="1"/>
</dbReference>
<comment type="pathway">
    <text evidence="4 13">Isoprenoid biosynthesis; isopentenyl diphosphate biosynthesis via DXP pathway; isopentenyl diphosphate from 1-deoxy-D-xylulose 5-phosphate: step 4/6.</text>
</comment>
<comment type="similarity">
    <text evidence="13">In the C-terminal section; belongs to the IspF family.</text>
</comment>
<comment type="caution">
    <text evidence="13">Lacks conserved residue(s) required for the propagation of feature annotation.</text>
</comment>
<dbReference type="InterPro" id="IPR001228">
    <property type="entry name" value="IspD"/>
</dbReference>
<keyword evidence="7 13" id="KW-0808">Transferase</keyword>
<dbReference type="FunFam" id="3.90.550.10:FF:000003">
    <property type="entry name" value="2-C-methyl-D-erythritol 4-phosphate cytidylyltransferase"/>
    <property type="match status" value="1"/>
</dbReference>
<gene>
    <name evidence="15" type="primary">ispD</name>
    <name evidence="13" type="synonym">ispDF</name>
    <name evidence="15" type="ORF">H8E79_00330</name>
</gene>